<feature type="region of interest" description="Disordered" evidence="1">
    <location>
        <begin position="20"/>
        <end position="57"/>
    </location>
</feature>
<reference evidence="2 3" key="1">
    <citation type="journal article" date="2023" name="Sci. Data">
        <title>Genome assembly of the Korean intertidal mud-creeper Batillaria attramentaria.</title>
        <authorList>
            <person name="Patra A.K."/>
            <person name="Ho P.T."/>
            <person name="Jun S."/>
            <person name="Lee S.J."/>
            <person name="Kim Y."/>
            <person name="Won Y.J."/>
        </authorList>
    </citation>
    <scope>NUCLEOTIDE SEQUENCE [LARGE SCALE GENOMIC DNA]</scope>
    <source>
        <strain evidence="2">Wonlab-2016</strain>
    </source>
</reference>
<protein>
    <submittedName>
        <fullName evidence="2">Uncharacterized protein</fullName>
    </submittedName>
</protein>
<organism evidence="2 3">
    <name type="scientific">Batillaria attramentaria</name>
    <dbReference type="NCBI Taxonomy" id="370345"/>
    <lineage>
        <taxon>Eukaryota</taxon>
        <taxon>Metazoa</taxon>
        <taxon>Spiralia</taxon>
        <taxon>Lophotrochozoa</taxon>
        <taxon>Mollusca</taxon>
        <taxon>Gastropoda</taxon>
        <taxon>Caenogastropoda</taxon>
        <taxon>Sorbeoconcha</taxon>
        <taxon>Cerithioidea</taxon>
        <taxon>Batillariidae</taxon>
        <taxon>Batillaria</taxon>
    </lineage>
</organism>
<sequence length="116" mass="12284">MSSQYTGYLCCTICCSVGHGRGKQSGRSVTMWRGDGGGGGGGEKGGEGREGSDRSYFDTHGIDGRVMEQFPQPAVRGARPLARHQLPAQLAQPGLLRRPDEENLFLFKRGISGGGG</sequence>
<comment type="caution">
    <text evidence="2">The sequence shown here is derived from an EMBL/GenBank/DDBJ whole genome shotgun (WGS) entry which is preliminary data.</text>
</comment>
<name>A0ABD0L962_9CAEN</name>
<accession>A0ABD0L962</accession>
<dbReference type="Proteomes" id="UP001519460">
    <property type="component" value="Unassembled WGS sequence"/>
</dbReference>
<dbReference type="EMBL" id="JACVVK020000071">
    <property type="protein sequence ID" value="KAK7495840.1"/>
    <property type="molecule type" value="Genomic_DNA"/>
</dbReference>
<evidence type="ECO:0000256" key="1">
    <source>
        <dbReference type="SAM" id="MobiDB-lite"/>
    </source>
</evidence>
<feature type="compositionally biased region" description="Basic and acidic residues" evidence="1">
    <location>
        <begin position="44"/>
        <end position="57"/>
    </location>
</feature>
<evidence type="ECO:0000313" key="3">
    <source>
        <dbReference type="Proteomes" id="UP001519460"/>
    </source>
</evidence>
<evidence type="ECO:0000313" key="2">
    <source>
        <dbReference type="EMBL" id="KAK7495840.1"/>
    </source>
</evidence>
<keyword evidence="3" id="KW-1185">Reference proteome</keyword>
<dbReference type="AlphaFoldDB" id="A0ABD0L962"/>
<proteinExistence type="predicted"/>
<gene>
    <name evidence="2" type="ORF">BaRGS_00012830</name>
</gene>
<feature type="compositionally biased region" description="Gly residues" evidence="1">
    <location>
        <begin position="34"/>
        <end position="43"/>
    </location>
</feature>